<proteinExistence type="predicted"/>
<dbReference type="AlphaFoldDB" id="A0A6V7WHH9"/>
<accession>A0A6V7WHH9</accession>
<sequence>MQALMKELLQTHLTYKRLQRLKLPLKEDKRKRKTWVWVPVVEEERKELENIETNSRGRAVRNSKKKAAENISASLTRKTTTIASTKETKSVRRREASL</sequence>
<organism evidence="2 3">
    <name type="scientific">Meloidogyne enterolobii</name>
    <name type="common">Root-knot nematode worm</name>
    <name type="synonym">Meloidogyne mayaguensis</name>
    <dbReference type="NCBI Taxonomy" id="390850"/>
    <lineage>
        <taxon>Eukaryota</taxon>
        <taxon>Metazoa</taxon>
        <taxon>Ecdysozoa</taxon>
        <taxon>Nematoda</taxon>
        <taxon>Chromadorea</taxon>
        <taxon>Rhabditida</taxon>
        <taxon>Tylenchina</taxon>
        <taxon>Tylenchomorpha</taxon>
        <taxon>Tylenchoidea</taxon>
        <taxon>Meloidogynidae</taxon>
        <taxon>Meloidogyninae</taxon>
        <taxon>Meloidogyne</taxon>
    </lineage>
</organism>
<reference evidence="2 3" key="1">
    <citation type="submission" date="2020-08" db="EMBL/GenBank/DDBJ databases">
        <authorList>
            <person name="Koutsovoulos G."/>
            <person name="Danchin GJ E."/>
        </authorList>
    </citation>
    <scope>NUCLEOTIDE SEQUENCE [LARGE SCALE GENOMIC DNA]</scope>
</reference>
<evidence type="ECO:0000313" key="2">
    <source>
        <dbReference type="EMBL" id="CAD2186461.1"/>
    </source>
</evidence>
<protein>
    <submittedName>
        <fullName evidence="2">Uncharacterized protein</fullName>
    </submittedName>
</protein>
<name>A0A6V7WHH9_MELEN</name>
<feature type="compositionally biased region" description="Basic and acidic residues" evidence="1">
    <location>
        <begin position="86"/>
        <end position="98"/>
    </location>
</feature>
<feature type="region of interest" description="Disordered" evidence="1">
    <location>
        <begin position="49"/>
        <end position="98"/>
    </location>
</feature>
<comment type="caution">
    <text evidence="2">The sequence shown here is derived from an EMBL/GenBank/DDBJ whole genome shotgun (WGS) entry which is preliminary data.</text>
</comment>
<evidence type="ECO:0000313" key="3">
    <source>
        <dbReference type="Proteomes" id="UP000580250"/>
    </source>
</evidence>
<evidence type="ECO:0000256" key="1">
    <source>
        <dbReference type="SAM" id="MobiDB-lite"/>
    </source>
</evidence>
<dbReference type="EMBL" id="CAJEWN010000589">
    <property type="protein sequence ID" value="CAD2186461.1"/>
    <property type="molecule type" value="Genomic_DNA"/>
</dbReference>
<dbReference type="Proteomes" id="UP000580250">
    <property type="component" value="Unassembled WGS sequence"/>
</dbReference>
<feature type="compositionally biased region" description="Polar residues" evidence="1">
    <location>
        <begin position="71"/>
        <end position="85"/>
    </location>
</feature>
<gene>
    <name evidence="2" type="ORF">MENT_LOCUS38964</name>
</gene>